<sequence>MPTAVLRAIRSMPWAILPEWLPTIEAIALRALDAPAVAARLADGHADRYAGALGAIANMGQRLEGTRTATWRAGVAAIPILGPILPRATLMSEISGGCSLDVAAADLRAAQASTGVERILLVIDSPGGVTTDVAAFAALVASSPKPVTAYVSGQGCSAAYWIASQASEIVVAPTALVGSIGVALSTSVQEAPDQSGRRSIEITSSGAPSKRPDLSTEEAQAEVRATVLDVIEREFVADVAKGRKTTASAVLSDFGRGGVLVGRAAVKAGMADRIDSLDNTLARLGRGKPSAASIRPTAEDLPPPETLADPPEPVASVPPVMAGPLARVLADYDLDLRRRRARS</sequence>
<organism evidence="4 5">
    <name type="scientific">Magnetospirillum molischianum DSM 120</name>
    <dbReference type="NCBI Taxonomy" id="1150626"/>
    <lineage>
        <taxon>Bacteria</taxon>
        <taxon>Pseudomonadati</taxon>
        <taxon>Pseudomonadota</taxon>
        <taxon>Alphaproteobacteria</taxon>
        <taxon>Rhodospirillales</taxon>
        <taxon>Rhodospirillaceae</taxon>
        <taxon>Magnetospirillum</taxon>
    </lineage>
</organism>
<dbReference type="InterPro" id="IPR033855">
    <property type="entry name" value="Protein_C"/>
</dbReference>
<dbReference type="STRING" id="1150626.PHAMO_340049"/>
<evidence type="ECO:0000256" key="1">
    <source>
        <dbReference type="ARBA" id="ARBA00008683"/>
    </source>
</evidence>
<feature type="region of interest" description="Disordered" evidence="2">
    <location>
        <begin position="286"/>
        <end position="320"/>
    </location>
</feature>
<dbReference type="InterPro" id="IPR002142">
    <property type="entry name" value="Peptidase_S49"/>
</dbReference>
<dbReference type="eggNOG" id="COG0616">
    <property type="taxonomic scope" value="Bacteria"/>
</dbReference>
<dbReference type="PANTHER" id="PTHR42987:SF4">
    <property type="entry name" value="PROTEASE SOHB-RELATED"/>
    <property type="match status" value="1"/>
</dbReference>
<keyword evidence="5" id="KW-1185">Reference proteome</keyword>
<dbReference type="OrthoDB" id="266140at2"/>
<proteinExistence type="inferred from homology"/>
<comment type="caution">
    <text evidence="4">The sequence shown here is derived from an EMBL/GenBank/DDBJ whole genome shotgun (WGS) entry which is preliminary data.</text>
</comment>
<feature type="compositionally biased region" description="Pro residues" evidence="2">
    <location>
        <begin position="301"/>
        <end position="313"/>
    </location>
</feature>
<dbReference type="PANTHER" id="PTHR42987">
    <property type="entry name" value="PEPTIDASE S49"/>
    <property type="match status" value="1"/>
</dbReference>
<protein>
    <submittedName>
        <fullName evidence="4">Peptidase S49</fullName>
    </submittedName>
</protein>
<feature type="region of interest" description="Disordered" evidence="2">
    <location>
        <begin position="193"/>
        <end position="215"/>
    </location>
</feature>
<dbReference type="EMBL" id="CAHP01000028">
    <property type="protein sequence ID" value="CCG42176.1"/>
    <property type="molecule type" value="Genomic_DNA"/>
</dbReference>
<feature type="domain" description="Peptidase S49" evidence="3">
    <location>
        <begin position="143"/>
        <end position="284"/>
    </location>
</feature>
<dbReference type="Proteomes" id="UP000004169">
    <property type="component" value="Unassembled WGS sequence"/>
</dbReference>
<evidence type="ECO:0000313" key="4">
    <source>
        <dbReference type="EMBL" id="CCG42176.1"/>
    </source>
</evidence>
<evidence type="ECO:0000256" key="2">
    <source>
        <dbReference type="SAM" id="MobiDB-lite"/>
    </source>
</evidence>
<name>H8FUY8_MAGML</name>
<comment type="similarity">
    <text evidence="1">Belongs to the peptidase S49 family.</text>
</comment>
<dbReference type="CDD" id="cd07022">
    <property type="entry name" value="S49_Sppa_36K_type"/>
    <property type="match status" value="1"/>
</dbReference>
<accession>H8FUY8</accession>
<dbReference type="InterPro" id="IPR029045">
    <property type="entry name" value="ClpP/crotonase-like_dom_sf"/>
</dbReference>
<reference evidence="4 5" key="1">
    <citation type="journal article" date="2012" name="J. Bacteriol.">
        <title>Draft Genome Sequence of the Purple Photosynthetic Bacterium Phaeospirillum molischianum DSM120, a Particularly Versatile Bacterium.</title>
        <authorList>
            <person name="Duquesne K."/>
            <person name="Prima V."/>
            <person name="Ji B."/>
            <person name="Rouy Z."/>
            <person name="Medigue C."/>
            <person name="Talla E."/>
            <person name="Sturgis J.N."/>
        </authorList>
    </citation>
    <scope>NUCLEOTIDE SEQUENCE [LARGE SCALE GENOMIC DNA]</scope>
    <source>
        <strain evidence="5">DSM120</strain>
    </source>
</reference>
<dbReference type="Gene3D" id="3.90.226.10">
    <property type="entry name" value="2-enoyl-CoA Hydratase, Chain A, domain 1"/>
    <property type="match status" value="1"/>
</dbReference>
<evidence type="ECO:0000259" key="3">
    <source>
        <dbReference type="Pfam" id="PF01343"/>
    </source>
</evidence>
<dbReference type="GO" id="GO:0006508">
    <property type="term" value="P:proteolysis"/>
    <property type="evidence" value="ECO:0007669"/>
    <property type="project" value="InterPro"/>
</dbReference>
<dbReference type="Pfam" id="PF01343">
    <property type="entry name" value="Peptidase_S49"/>
    <property type="match status" value="1"/>
</dbReference>
<dbReference type="SUPFAM" id="SSF52096">
    <property type="entry name" value="ClpP/crotonase"/>
    <property type="match status" value="1"/>
</dbReference>
<dbReference type="GO" id="GO:0008233">
    <property type="term" value="F:peptidase activity"/>
    <property type="evidence" value="ECO:0007669"/>
    <property type="project" value="InterPro"/>
</dbReference>
<evidence type="ECO:0000313" key="5">
    <source>
        <dbReference type="Proteomes" id="UP000004169"/>
    </source>
</evidence>
<dbReference type="RefSeq" id="WP_002729814.1">
    <property type="nucleotide sequence ID" value="NZ_CAHP01000028.1"/>
</dbReference>
<gene>
    <name evidence="4" type="ORF">PHAMO_340049</name>
</gene>
<dbReference type="AlphaFoldDB" id="H8FUY8"/>